<dbReference type="Pfam" id="PF13581">
    <property type="entry name" value="HATPase_c_2"/>
    <property type="match status" value="1"/>
</dbReference>
<evidence type="ECO:0000256" key="2">
    <source>
        <dbReference type="SAM" id="MobiDB-lite"/>
    </source>
</evidence>
<keyword evidence="5" id="KW-1185">Reference proteome</keyword>
<keyword evidence="1" id="KW-0808">Transferase</keyword>
<evidence type="ECO:0000313" key="4">
    <source>
        <dbReference type="EMBL" id="MCP2364207.1"/>
    </source>
</evidence>
<proteinExistence type="predicted"/>
<dbReference type="AlphaFoldDB" id="A0A9X2K800"/>
<dbReference type="InterPro" id="IPR036890">
    <property type="entry name" value="HATPase_C_sf"/>
</dbReference>
<dbReference type="RefSeq" id="WP_253756446.1">
    <property type="nucleotide sequence ID" value="NZ_BAABKA010000012.1"/>
</dbReference>
<dbReference type="EMBL" id="JAMZEB010000002">
    <property type="protein sequence ID" value="MCP2364207.1"/>
    <property type="molecule type" value="Genomic_DNA"/>
</dbReference>
<gene>
    <name evidence="4" type="ORF">HD597_011227</name>
</gene>
<dbReference type="InterPro" id="IPR003594">
    <property type="entry name" value="HATPase_dom"/>
</dbReference>
<dbReference type="PANTHER" id="PTHR35526">
    <property type="entry name" value="ANTI-SIGMA-F FACTOR RSBW-RELATED"/>
    <property type="match status" value="1"/>
</dbReference>
<name>A0A9X2K800_9ACTN</name>
<accession>A0A9X2K800</accession>
<feature type="compositionally biased region" description="Basic and acidic residues" evidence="2">
    <location>
        <begin position="190"/>
        <end position="207"/>
    </location>
</feature>
<evidence type="ECO:0000313" key="5">
    <source>
        <dbReference type="Proteomes" id="UP001139648"/>
    </source>
</evidence>
<sequence length="232" mass="24128">MNQYCDQETCIPEDGFRHGGEPLCQGRLPDLRPAHVVEGVRAGCAGDGLVWRQAFAGRGDQAAPARHLVRLLLRDTVWAEDAEWVAAELAGNAFHHTKSGARGGFFVVEVARTASVARVTVYDLGVGAVPDFGRAVAAARRAELDLSESGRGLAGVAALADRVGVAGDPVCGHAVWAEFSLVSGGAELRQRVGRDPSGRDQGSDEHSQGVVMAASAGGANGLDPSIGPRRAS</sequence>
<feature type="region of interest" description="Disordered" evidence="2">
    <location>
        <begin position="190"/>
        <end position="232"/>
    </location>
</feature>
<evidence type="ECO:0000259" key="3">
    <source>
        <dbReference type="Pfam" id="PF13581"/>
    </source>
</evidence>
<dbReference type="SUPFAM" id="SSF55874">
    <property type="entry name" value="ATPase domain of HSP90 chaperone/DNA topoisomerase II/histidine kinase"/>
    <property type="match status" value="1"/>
</dbReference>
<keyword evidence="1" id="KW-0723">Serine/threonine-protein kinase</keyword>
<dbReference type="Proteomes" id="UP001139648">
    <property type="component" value="Unassembled WGS sequence"/>
</dbReference>
<comment type="caution">
    <text evidence="4">The sequence shown here is derived from an EMBL/GenBank/DDBJ whole genome shotgun (WGS) entry which is preliminary data.</text>
</comment>
<dbReference type="GO" id="GO:0004674">
    <property type="term" value="F:protein serine/threonine kinase activity"/>
    <property type="evidence" value="ECO:0007669"/>
    <property type="project" value="UniProtKB-KW"/>
</dbReference>
<protein>
    <submittedName>
        <fullName evidence="4">Anti-sigma regulatory factor (Ser/Thr protein kinase)</fullName>
    </submittedName>
</protein>
<dbReference type="CDD" id="cd16936">
    <property type="entry name" value="HATPase_RsbW-like"/>
    <property type="match status" value="1"/>
</dbReference>
<dbReference type="Gene3D" id="3.30.565.10">
    <property type="entry name" value="Histidine kinase-like ATPase, C-terminal domain"/>
    <property type="match status" value="1"/>
</dbReference>
<feature type="domain" description="Histidine kinase/HSP90-like ATPase" evidence="3">
    <location>
        <begin position="61"/>
        <end position="166"/>
    </location>
</feature>
<reference evidence="4" key="1">
    <citation type="submission" date="2022-06" db="EMBL/GenBank/DDBJ databases">
        <title>Sequencing the genomes of 1000 actinobacteria strains.</title>
        <authorList>
            <person name="Klenk H.-P."/>
        </authorList>
    </citation>
    <scope>NUCLEOTIDE SEQUENCE</scope>
    <source>
        <strain evidence="4">DSM 46694</strain>
    </source>
</reference>
<dbReference type="PANTHER" id="PTHR35526:SF3">
    <property type="entry name" value="ANTI-SIGMA-F FACTOR RSBW"/>
    <property type="match status" value="1"/>
</dbReference>
<dbReference type="InterPro" id="IPR050267">
    <property type="entry name" value="Anti-sigma-factor_SerPK"/>
</dbReference>
<evidence type="ECO:0000256" key="1">
    <source>
        <dbReference type="ARBA" id="ARBA00022527"/>
    </source>
</evidence>
<keyword evidence="1" id="KW-0418">Kinase</keyword>
<organism evidence="4 5">
    <name type="scientific">Nonomuraea thailandensis</name>
    <dbReference type="NCBI Taxonomy" id="1188745"/>
    <lineage>
        <taxon>Bacteria</taxon>
        <taxon>Bacillati</taxon>
        <taxon>Actinomycetota</taxon>
        <taxon>Actinomycetes</taxon>
        <taxon>Streptosporangiales</taxon>
        <taxon>Streptosporangiaceae</taxon>
        <taxon>Nonomuraea</taxon>
    </lineage>
</organism>